<dbReference type="Proteomes" id="UP000002630">
    <property type="component" value="Linkage Group LG17"/>
</dbReference>
<reference evidence="1 2" key="1">
    <citation type="journal article" date="2010" name="Nature">
        <title>The Ectocarpus genome and the independent evolution of multicellularity in brown algae.</title>
        <authorList>
            <person name="Cock J.M."/>
            <person name="Sterck L."/>
            <person name="Rouze P."/>
            <person name="Scornet D."/>
            <person name="Allen A.E."/>
            <person name="Amoutzias G."/>
            <person name="Anthouard V."/>
            <person name="Artiguenave F."/>
            <person name="Aury J.M."/>
            <person name="Badger J.H."/>
            <person name="Beszteri B."/>
            <person name="Billiau K."/>
            <person name="Bonnet E."/>
            <person name="Bothwell J.H."/>
            <person name="Bowler C."/>
            <person name="Boyen C."/>
            <person name="Brownlee C."/>
            <person name="Carrano C.J."/>
            <person name="Charrier B."/>
            <person name="Cho G.Y."/>
            <person name="Coelho S.M."/>
            <person name="Collen J."/>
            <person name="Corre E."/>
            <person name="Da Silva C."/>
            <person name="Delage L."/>
            <person name="Delaroque N."/>
            <person name="Dittami S.M."/>
            <person name="Doulbeau S."/>
            <person name="Elias M."/>
            <person name="Farnham G."/>
            <person name="Gachon C.M."/>
            <person name="Gschloessl B."/>
            <person name="Heesch S."/>
            <person name="Jabbari K."/>
            <person name="Jubin C."/>
            <person name="Kawai H."/>
            <person name="Kimura K."/>
            <person name="Kloareg B."/>
            <person name="Kupper F.C."/>
            <person name="Lang D."/>
            <person name="Le Bail A."/>
            <person name="Leblanc C."/>
            <person name="Lerouge P."/>
            <person name="Lohr M."/>
            <person name="Lopez P.J."/>
            <person name="Martens C."/>
            <person name="Maumus F."/>
            <person name="Michel G."/>
            <person name="Miranda-Saavedra D."/>
            <person name="Morales J."/>
            <person name="Moreau H."/>
            <person name="Motomura T."/>
            <person name="Nagasato C."/>
            <person name="Napoli C.A."/>
            <person name="Nelson D.R."/>
            <person name="Nyvall-Collen P."/>
            <person name="Peters A.F."/>
            <person name="Pommier C."/>
            <person name="Potin P."/>
            <person name="Poulain J."/>
            <person name="Quesneville H."/>
            <person name="Read B."/>
            <person name="Rensing S.A."/>
            <person name="Ritter A."/>
            <person name="Rousvoal S."/>
            <person name="Samanta M."/>
            <person name="Samson G."/>
            <person name="Schroeder D.C."/>
            <person name="Segurens B."/>
            <person name="Strittmatter M."/>
            <person name="Tonon T."/>
            <person name="Tregear J.W."/>
            <person name="Valentin K."/>
            <person name="von Dassow P."/>
            <person name="Yamagishi T."/>
            <person name="Van de Peer Y."/>
            <person name="Wincker P."/>
        </authorList>
    </citation>
    <scope>NUCLEOTIDE SEQUENCE [LARGE SCALE GENOMIC DNA]</scope>
    <source>
        <strain evidence="2">Ec32 / CCAP1310/4</strain>
    </source>
</reference>
<proteinExistence type="predicted"/>
<organism evidence="1 2">
    <name type="scientific">Ectocarpus siliculosus</name>
    <name type="common">Brown alga</name>
    <name type="synonym">Conferva siliculosa</name>
    <dbReference type="NCBI Taxonomy" id="2880"/>
    <lineage>
        <taxon>Eukaryota</taxon>
        <taxon>Sar</taxon>
        <taxon>Stramenopiles</taxon>
        <taxon>Ochrophyta</taxon>
        <taxon>PX clade</taxon>
        <taxon>Phaeophyceae</taxon>
        <taxon>Ectocarpales</taxon>
        <taxon>Ectocarpaceae</taxon>
        <taxon>Ectocarpus</taxon>
    </lineage>
</organism>
<dbReference type="EMBL" id="FN649742">
    <property type="protein sequence ID" value="CBN75897.1"/>
    <property type="molecule type" value="Genomic_DNA"/>
</dbReference>
<accession>D8LI75</accession>
<protein>
    <submittedName>
        <fullName evidence="1">Uncharacterized protein</fullName>
    </submittedName>
</protein>
<keyword evidence="2" id="KW-1185">Reference proteome</keyword>
<evidence type="ECO:0000313" key="2">
    <source>
        <dbReference type="Proteomes" id="UP000002630"/>
    </source>
</evidence>
<evidence type="ECO:0000313" key="1">
    <source>
        <dbReference type="EMBL" id="CBN75897.1"/>
    </source>
</evidence>
<dbReference type="OrthoDB" id="10410543at2759"/>
<dbReference type="EMBL" id="FN648383">
    <property type="protein sequence ID" value="CBN75897.1"/>
    <property type="molecule type" value="Genomic_DNA"/>
</dbReference>
<dbReference type="AlphaFoldDB" id="D8LI75"/>
<sequence length="212" mass="23639">MSFNQPIDRVAWPDGLERMSLPGFNQPLQGVRWPRGLKSLEFLPPGEILLREDPEITLERLNFTTESGFNQSLGENSGLPVSLERLWLSDATRPQDGVVWPRGLVTLGLGDSFPNTAPRFEWPPTLRRLYLVDELSSARRVPRGCEVKVLMNCELNDPEWNAGGMGALRGLGLEDMLESFEQAFGGGVTGLMKNDRRGKPDLDEEIPSAFVC</sequence>
<name>D8LI75_ECTSI</name>
<gene>
    <name evidence="1" type="ORF">Esi_0206_0012</name>
</gene>
<dbReference type="InParanoid" id="D8LI75"/>